<feature type="repeat" description="ANK" evidence="3">
    <location>
        <begin position="554"/>
        <end position="587"/>
    </location>
</feature>
<dbReference type="PROSITE" id="PS50088">
    <property type="entry name" value="ANK_REPEAT"/>
    <property type="match status" value="5"/>
</dbReference>
<evidence type="ECO:0000256" key="2">
    <source>
        <dbReference type="ARBA" id="ARBA00023043"/>
    </source>
</evidence>
<accession>A0A178DCZ2</accession>
<keyword evidence="6" id="KW-1185">Reference proteome</keyword>
<feature type="repeat" description="ANK" evidence="3">
    <location>
        <begin position="602"/>
        <end position="634"/>
    </location>
</feature>
<evidence type="ECO:0000313" key="5">
    <source>
        <dbReference type="EMBL" id="OAL39204.1"/>
    </source>
</evidence>
<dbReference type="AlphaFoldDB" id="A0A178DCZ2"/>
<feature type="region of interest" description="Disordered" evidence="4">
    <location>
        <begin position="741"/>
        <end position="770"/>
    </location>
</feature>
<name>A0A178DCZ2_9EURO</name>
<evidence type="ECO:0000313" key="6">
    <source>
        <dbReference type="Proteomes" id="UP000185904"/>
    </source>
</evidence>
<evidence type="ECO:0000256" key="3">
    <source>
        <dbReference type="PROSITE-ProRule" id="PRU00023"/>
    </source>
</evidence>
<feature type="repeat" description="ANK" evidence="3">
    <location>
        <begin position="635"/>
        <end position="667"/>
    </location>
</feature>
<keyword evidence="1" id="KW-0677">Repeat</keyword>
<feature type="repeat" description="ANK" evidence="3">
    <location>
        <begin position="383"/>
        <end position="415"/>
    </location>
</feature>
<feature type="repeat" description="ANK" evidence="3">
    <location>
        <begin position="488"/>
        <end position="520"/>
    </location>
</feature>
<dbReference type="OrthoDB" id="341259at2759"/>
<dbReference type="RefSeq" id="XP_022504216.1">
    <property type="nucleotide sequence ID" value="XM_022639828.1"/>
</dbReference>
<sequence>MSMIFEEYQEKGSVDSFNASLSTVYTRLEQIRRSVGQCPDEILALKNEVADLKVLLPDLVGRNNDVEHGRCHRPLPAISRILIQLEEILPRIDDAARAYLSVMGTPTTLLGRVTKAHRRQKLRELASLLHQIRPLREQLRKAIASASGLVRVDLALLDVSRAERATTVARERRQIDNTAQGAQCKTREINQPFMLRDNLQHQKTAQDYMSANETFGARATSLVTLPPNMAFQMDTISPWDSSISHIGVTVSRYGPDSCKTWCSCVCHQRCSVNTPKIFQGIFGSLFLGYSGLPLGRQKCSKASCTRNTTFSVKATYHFPSWYFSRAVSLGIVNTLSKVSIHISLRTVVQRSELFIFAAQGNVLAAQDILSKKLAHPNEVHTNFGNTALHYAIDFGHPEICELLLHAGADPTIENSVGSSAVDKAWAVILTQPENSPLAENFKRLFGSGDVLDEKGFSVIHKCLLGLLRVKLQKLLESRAADVDAVDTENRTALSWAAQRGDVKSVAQLLRHDADPNICSKLKASPLHYALRSKSPECVRLLVKAHASVSSCDWGGWPPVHTAAMNQDDPAYMLALINGGADVNAMVSPPSGVSVGGSGSNSRGKTALHRAALNNRPRMVTCLLDHGARINQQSVGGSTPLMEAIDYDSVNVIRVLMRRGADYTIGDDVGQSILHRVASKGSMKALDVLANGGFDLSQLNPEKQDAFGYTARDILHGATSIALSEEFVRAMKDWLAVLMERRNEQSPRPRPCPGDEPETEESSDPDSDDEFFEAQENLAIF</sequence>
<feature type="compositionally biased region" description="Acidic residues" evidence="4">
    <location>
        <begin position="754"/>
        <end position="770"/>
    </location>
</feature>
<dbReference type="SUPFAM" id="SSF48403">
    <property type="entry name" value="Ankyrin repeat"/>
    <property type="match status" value="2"/>
</dbReference>
<evidence type="ECO:0000256" key="4">
    <source>
        <dbReference type="SAM" id="MobiDB-lite"/>
    </source>
</evidence>
<dbReference type="SMART" id="SM00248">
    <property type="entry name" value="ANK"/>
    <property type="match status" value="8"/>
</dbReference>
<protein>
    <submittedName>
        <fullName evidence="5">Uncharacterized protein</fullName>
    </submittedName>
</protein>
<dbReference type="PANTHER" id="PTHR24198:SF165">
    <property type="entry name" value="ANKYRIN REPEAT-CONTAINING PROTEIN-RELATED"/>
    <property type="match status" value="1"/>
</dbReference>
<dbReference type="GeneID" id="34584946"/>
<dbReference type="Pfam" id="PF12796">
    <property type="entry name" value="Ank_2"/>
    <property type="match status" value="3"/>
</dbReference>
<dbReference type="PROSITE" id="PS50297">
    <property type="entry name" value="ANK_REP_REGION"/>
    <property type="match status" value="3"/>
</dbReference>
<dbReference type="InterPro" id="IPR002110">
    <property type="entry name" value="Ankyrin_rpt"/>
</dbReference>
<comment type="caution">
    <text evidence="5">The sequence shown here is derived from an EMBL/GenBank/DDBJ whole genome shotgun (WGS) entry which is preliminary data.</text>
</comment>
<dbReference type="Gene3D" id="1.25.40.20">
    <property type="entry name" value="Ankyrin repeat-containing domain"/>
    <property type="match status" value="3"/>
</dbReference>
<proteinExistence type="predicted"/>
<gene>
    <name evidence="5" type="ORF">AYO20_01522</name>
</gene>
<dbReference type="PRINTS" id="PR01415">
    <property type="entry name" value="ANKYRIN"/>
</dbReference>
<dbReference type="PANTHER" id="PTHR24198">
    <property type="entry name" value="ANKYRIN REPEAT AND PROTEIN KINASE DOMAIN-CONTAINING PROTEIN"/>
    <property type="match status" value="1"/>
</dbReference>
<dbReference type="InterPro" id="IPR036770">
    <property type="entry name" value="Ankyrin_rpt-contain_sf"/>
</dbReference>
<reference evidence="5 6" key="1">
    <citation type="submission" date="2016-03" db="EMBL/GenBank/DDBJ databases">
        <title>The draft genome sequence of Fonsecaea nubica causative agent of cutaneous subcutaneous infection in human host.</title>
        <authorList>
            <person name="Costa F."/>
            <person name="Sybren D.H."/>
            <person name="Raittz R.T."/>
            <person name="Weiss V.A."/>
            <person name="Leao A.C."/>
            <person name="Gomes R."/>
            <person name="De Souza E.M."/>
            <person name="Pedrosa F.O."/>
            <person name="Steffens M.B."/>
            <person name="Bombassaro A."/>
            <person name="Tadra-Sfeir M.Z."/>
            <person name="Moreno L.F."/>
            <person name="Najafzadeh M.J."/>
            <person name="Felipe M.S."/>
            <person name="Teixeira M."/>
            <person name="Sun J."/>
            <person name="Xi L."/>
            <person name="Castro M.A."/>
            <person name="Vicente V.A."/>
        </authorList>
    </citation>
    <scope>NUCLEOTIDE SEQUENCE [LARGE SCALE GENOMIC DNA]</scope>
    <source>
        <strain evidence="5 6">CBS 269.64</strain>
    </source>
</reference>
<evidence type="ECO:0000256" key="1">
    <source>
        <dbReference type="ARBA" id="ARBA00022737"/>
    </source>
</evidence>
<dbReference type="Proteomes" id="UP000185904">
    <property type="component" value="Unassembled WGS sequence"/>
</dbReference>
<dbReference type="EMBL" id="LVCJ01000006">
    <property type="protein sequence ID" value="OAL39204.1"/>
    <property type="molecule type" value="Genomic_DNA"/>
</dbReference>
<keyword evidence="2 3" id="KW-0040">ANK repeat</keyword>
<organism evidence="5 6">
    <name type="scientific">Fonsecaea nubica</name>
    <dbReference type="NCBI Taxonomy" id="856822"/>
    <lineage>
        <taxon>Eukaryota</taxon>
        <taxon>Fungi</taxon>
        <taxon>Dikarya</taxon>
        <taxon>Ascomycota</taxon>
        <taxon>Pezizomycotina</taxon>
        <taxon>Eurotiomycetes</taxon>
        <taxon>Chaetothyriomycetidae</taxon>
        <taxon>Chaetothyriales</taxon>
        <taxon>Herpotrichiellaceae</taxon>
        <taxon>Fonsecaea</taxon>
    </lineage>
</organism>